<evidence type="ECO:0000313" key="2">
    <source>
        <dbReference type="Proteomes" id="UP000030759"/>
    </source>
</evidence>
<reference evidence="2" key="1">
    <citation type="journal article" date="2013" name="Nat. Biotechnol.">
        <title>Chinese hamster genome sequenced from sorted chromosomes.</title>
        <authorList>
            <person name="Brinkrolf K."/>
            <person name="Rupp O."/>
            <person name="Laux H."/>
            <person name="Kollin F."/>
            <person name="Ernst W."/>
            <person name="Linke B."/>
            <person name="Kofler R."/>
            <person name="Romand S."/>
            <person name="Hesse F."/>
            <person name="Budach W.E."/>
            <person name="Galosy S."/>
            <person name="Muller D."/>
            <person name="Noll T."/>
            <person name="Wienberg J."/>
            <person name="Jostock T."/>
            <person name="Leonard M."/>
            <person name="Grillari J."/>
            <person name="Tauch A."/>
            <person name="Goesmann A."/>
            <person name="Helk B."/>
            <person name="Mott J.E."/>
            <person name="Puhler A."/>
            <person name="Borth N."/>
        </authorList>
    </citation>
    <scope>NUCLEOTIDE SEQUENCE [LARGE SCALE GENOMIC DNA]</scope>
    <source>
        <strain evidence="2">17A/GY</strain>
    </source>
</reference>
<proteinExistence type="predicted"/>
<dbReference type="EMBL" id="KE676194">
    <property type="protein sequence ID" value="ERE74113.1"/>
    <property type="molecule type" value="Genomic_DNA"/>
</dbReference>
<gene>
    <name evidence="1" type="ORF">H671_5g13687</name>
</gene>
<accession>A0A061I1F8</accession>
<dbReference type="Proteomes" id="UP000030759">
    <property type="component" value="Unassembled WGS sequence"/>
</dbReference>
<dbReference type="AlphaFoldDB" id="A0A061I1F8"/>
<protein>
    <submittedName>
        <fullName evidence="1">Uncharacterized protein</fullName>
    </submittedName>
</protein>
<organism evidence="1 2">
    <name type="scientific">Cricetulus griseus</name>
    <name type="common">Chinese hamster</name>
    <name type="synonym">Cricetulus barabensis griseus</name>
    <dbReference type="NCBI Taxonomy" id="10029"/>
    <lineage>
        <taxon>Eukaryota</taxon>
        <taxon>Metazoa</taxon>
        <taxon>Chordata</taxon>
        <taxon>Craniata</taxon>
        <taxon>Vertebrata</taxon>
        <taxon>Euteleostomi</taxon>
        <taxon>Mammalia</taxon>
        <taxon>Eutheria</taxon>
        <taxon>Euarchontoglires</taxon>
        <taxon>Glires</taxon>
        <taxon>Rodentia</taxon>
        <taxon>Myomorpha</taxon>
        <taxon>Muroidea</taxon>
        <taxon>Cricetidae</taxon>
        <taxon>Cricetinae</taxon>
        <taxon>Cricetulus</taxon>
    </lineage>
</organism>
<evidence type="ECO:0000313" key="1">
    <source>
        <dbReference type="EMBL" id="ERE74113.1"/>
    </source>
</evidence>
<name>A0A061I1F8_CRIGR</name>
<sequence length="172" mass="18939">MEERRRQREDGSVLHSEDAGPEVILASHSACKKWVVKQKLKCVAKISAMLHFSTKCHKVLEPSQSNGLYVNTSVFWCSLKPQQVGYGVVFTKDTPDDASDSVLSVTFRGMKTDVLISSVSLVSVQRSLEAALVVHLPIDRLLRHSSLLRVDADARFVQEGVSLESAGPCSDK</sequence>